<name>A0A369KBM8_HYPMA</name>
<proteinExistence type="predicted"/>
<feature type="transmembrane region" description="Helical" evidence="1">
    <location>
        <begin position="115"/>
        <end position="139"/>
    </location>
</feature>
<reference evidence="2" key="1">
    <citation type="submission" date="2018-04" db="EMBL/GenBank/DDBJ databases">
        <title>Whole genome sequencing of Hypsizygus marmoreus.</title>
        <authorList>
            <person name="Choi I.-G."/>
            <person name="Min B."/>
            <person name="Kim J.-G."/>
            <person name="Kim S."/>
            <person name="Oh Y.-L."/>
            <person name="Kong W.-S."/>
            <person name="Park H."/>
            <person name="Jeong J."/>
            <person name="Song E.-S."/>
        </authorList>
    </citation>
    <scope>NUCLEOTIDE SEQUENCE [LARGE SCALE GENOMIC DNA]</scope>
    <source>
        <strain evidence="2">51987-8</strain>
    </source>
</reference>
<feature type="transmembrane region" description="Helical" evidence="1">
    <location>
        <begin position="145"/>
        <end position="164"/>
    </location>
</feature>
<organism evidence="2 3">
    <name type="scientific">Hypsizygus marmoreus</name>
    <name type="common">White beech mushroom</name>
    <name type="synonym">Agaricus marmoreus</name>
    <dbReference type="NCBI Taxonomy" id="39966"/>
    <lineage>
        <taxon>Eukaryota</taxon>
        <taxon>Fungi</taxon>
        <taxon>Dikarya</taxon>
        <taxon>Basidiomycota</taxon>
        <taxon>Agaricomycotina</taxon>
        <taxon>Agaricomycetes</taxon>
        <taxon>Agaricomycetidae</taxon>
        <taxon>Agaricales</taxon>
        <taxon>Tricholomatineae</taxon>
        <taxon>Lyophyllaceae</taxon>
        <taxon>Hypsizygus</taxon>
    </lineage>
</organism>
<dbReference type="AlphaFoldDB" id="A0A369KBM8"/>
<evidence type="ECO:0000313" key="2">
    <source>
        <dbReference type="EMBL" id="RDB30267.1"/>
    </source>
</evidence>
<keyword evidence="1" id="KW-1133">Transmembrane helix</keyword>
<feature type="transmembrane region" description="Helical" evidence="1">
    <location>
        <begin position="84"/>
        <end position="103"/>
    </location>
</feature>
<evidence type="ECO:0000256" key="1">
    <source>
        <dbReference type="SAM" id="Phobius"/>
    </source>
</evidence>
<dbReference type="OrthoDB" id="2638860at2759"/>
<accession>A0A369KBM8</accession>
<keyword evidence="3" id="KW-1185">Reference proteome</keyword>
<dbReference type="InParanoid" id="A0A369KBM8"/>
<gene>
    <name evidence="2" type="ORF">Hypma_007174</name>
</gene>
<keyword evidence="1" id="KW-0472">Membrane</keyword>
<sequence length="231" mass="25223">MLAVGPVVLWILIDMIMMLRISALYASSKKIMYPLVSAWLIAVAVIITVTIYSVRSTHVIPSPSSIAPLVGCFMTDLDLSNFRFAKGGVVAFMVLNAVGVNRFGSILSIFVRDGIIYFLMSMVAKAPETVFISGGLNLLSYADISQMWISAFYIYAGCHLILHLRVRASTDRSATGFLDSGNSVSRGDPQIAWLLGEHPRAALLDHFRPLKHEAPSESVIPLWTAMIATSS</sequence>
<protein>
    <submittedName>
        <fullName evidence="2">Uncharacterized protein</fullName>
    </submittedName>
</protein>
<evidence type="ECO:0000313" key="3">
    <source>
        <dbReference type="Proteomes" id="UP000076154"/>
    </source>
</evidence>
<feature type="transmembrane region" description="Helical" evidence="1">
    <location>
        <begin position="33"/>
        <end position="54"/>
    </location>
</feature>
<feature type="transmembrane region" description="Helical" evidence="1">
    <location>
        <begin position="6"/>
        <end position="26"/>
    </location>
</feature>
<dbReference type="EMBL" id="LUEZ02000005">
    <property type="protein sequence ID" value="RDB30267.1"/>
    <property type="molecule type" value="Genomic_DNA"/>
</dbReference>
<keyword evidence="1" id="KW-0812">Transmembrane</keyword>
<comment type="caution">
    <text evidence="2">The sequence shown here is derived from an EMBL/GenBank/DDBJ whole genome shotgun (WGS) entry which is preliminary data.</text>
</comment>
<dbReference type="Proteomes" id="UP000076154">
    <property type="component" value="Unassembled WGS sequence"/>
</dbReference>